<comment type="function">
    <text evidence="4">Catalyzes amidations at positions B, D, E, and G on adenosylcobyrinic A,C-diamide. NH(2) groups are provided by glutamine, and one molecule of ATP is hydrogenolyzed for each amidation.</text>
</comment>
<accession>A0AA94JSZ1</accession>
<dbReference type="GO" id="GO:0015420">
    <property type="term" value="F:ABC-type vitamin B12 transporter activity"/>
    <property type="evidence" value="ECO:0007669"/>
    <property type="project" value="UniProtKB-UniRule"/>
</dbReference>
<dbReference type="HAMAP" id="MF_00028">
    <property type="entry name" value="CobQ"/>
    <property type="match status" value="1"/>
</dbReference>
<dbReference type="Proteomes" id="UP000290588">
    <property type="component" value="Unassembled WGS sequence"/>
</dbReference>
<name>A0AA94JSZ1_9BACT</name>
<dbReference type="CDD" id="cd05389">
    <property type="entry name" value="CobQ_N"/>
    <property type="match status" value="1"/>
</dbReference>
<comment type="caution">
    <text evidence="7">The sequence shown here is derived from an EMBL/GenBank/DDBJ whole genome shotgun (WGS) entry which is preliminary data.</text>
</comment>
<dbReference type="Gene3D" id="3.40.50.880">
    <property type="match status" value="1"/>
</dbReference>
<dbReference type="CDD" id="cd01750">
    <property type="entry name" value="GATase1_CobQ"/>
    <property type="match status" value="1"/>
</dbReference>
<dbReference type="AlphaFoldDB" id="A0AA94JSZ1"/>
<dbReference type="SUPFAM" id="SSF52540">
    <property type="entry name" value="P-loop containing nucleoside triphosphate hydrolases"/>
    <property type="match status" value="1"/>
</dbReference>
<proteinExistence type="inferred from homology"/>
<dbReference type="InterPro" id="IPR047045">
    <property type="entry name" value="CobQ_N"/>
</dbReference>
<protein>
    <recommendedName>
        <fullName evidence="4">Cobyric acid synthase</fullName>
    </recommendedName>
</protein>
<dbReference type="NCBIfam" id="NF001989">
    <property type="entry name" value="PRK00784.1"/>
    <property type="match status" value="1"/>
</dbReference>
<dbReference type="Pfam" id="PF01656">
    <property type="entry name" value="CbiA"/>
    <property type="match status" value="1"/>
</dbReference>
<evidence type="ECO:0000313" key="7">
    <source>
        <dbReference type="EMBL" id="RXI31919.1"/>
    </source>
</evidence>
<feature type="domain" description="CobB/CobQ-like glutamine amidotransferase" evidence="6">
    <location>
        <begin position="256"/>
        <end position="399"/>
    </location>
</feature>
<keyword evidence="3 4" id="KW-0315">Glutamine amidotransferase</keyword>
<gene>
    <name evidence="4" type="primary">cobQ</name>
    <name evidence="7" type="ORF">CP962_03820</name>
</gene>
<dbReference type="InterPro" id="IPR011698">
    <property type="entry name" value="GATase_3"/>
</dbReference>
<feature type="domain" description="CobQ/CobB/MinD/ParA nucleotide binding" evidence="5">
    <location>
        <begin position="9"/>
        <end position="230"/>
    </location>
</feature>
<dbReference type="SUPFAM" id="SSF52317">
    <property type="entry name" value="Class I glutamine amidotransferase-like"/>
    <property type="match status" value="1"/>
</dbReference>
<dbReference type="InterPro" id="IPR002586">
    <property type="entry name" value="CobQ/CobB/MinD/ParA_Nub-bd_dom"/>
</dbReference>
<evidence type="ECO:0000256" key="4">
    <source>
        <dbReference type="HAMAP-Rule" id="MF_00028"/>
    </source>
</evidence>
<evidence type="ECO:0000256" key="3">
    <source>
        <dbReference type="ARBA" id="ARBA00022962"/>
    </source>
</evidence>
<keyword evidence="2 4" id="KW-0169">Cobalamin biosynthesis</keyword>
<dbReference type="NCBIfam" id="TIGR00313">
    <property type="entry name" value="cobQ"/>
    <property type="match status" value="1"/>
</dbReference>
<dbReference type="InterPro" id="IPR004459">
    <property type="entry name" value="CobQ_synth"/>
</dbReference>
<dbReference type="Gene3D" id="3.40.50.300">
    <property type="entry name" value="P-loop containing nucleotide triphosphate hydrolases"/>
    <property type="match status" value="1"/>
</dbReference>
<evidence type="ECO:0000256" key="1">
    <source>
        <dbReference type="ARBA" id="ARBA00004953"/>
    </source>
</evidence>
<comment type="similarity">
    <text evidence="4">Belongs to the CobB/CobQ family. CobQ subfamily.</text>
</comment>
<feature type="active site" evidence="4">
    <location>
        <position position="414"/>
    </location>
</feature>
<dbReference type="PANTHER" id="PTHR21343:SF1">
    <property type="entry name" value="COBYRIC ACID SYNTHASE"/>
    <property type="match status" value="1"/>
</dbReference>
<evidence type="ECO:0000259" key="6">
    <source>
        <dbReference type="Pfam" id="PF07685"/>
    </source>
</evidence>
<evidence type="ECO:0000313" key="8">
    <source>
        <dbReference type="Proteomes" id="UP000290588"/>
    </source>
</evidence>
<dbReference type="EMBL" id="NXIG01000003">
    <property type="protein sequence ID" value="RXI31919.1"/>
    <property type="molecule type" value="Genomic_DNA"/>
</dbReference>
<comment type="pathway">
    <text evidence="1 4">Cofactor biosynthesis; adenosylcobalamin biosynthesis.</text>
</comment>
<dbReference type="PROSITE" id="PS51274">
    <property type="entry name" value="GATASE_COBBQ"/>
    <property type="match status" value="1"/>
</dbReference>
<reference evidence="7 8" key="1">
    <citation type="submission" date="2017-09" db="EMBL/GenBank/DDBJ databases">
        <title>Genomics of the genus Arcobacter.</title>
        <authorList>
            <person name="Perez-Cataluna A."/>
            <person name="Figueras M.J."/>
            <person name="Salas-Masso N."/>
        </authorList>
    </citation>
    <scope>NUCLEOTIDE SEQUENCE [LARGE SCALE GENOMIC DNA]</scope>
    <source>
        <strain evidence="7 8">CECT 7837</strain>
    </source>
</reference>
<dbReference type="InterPro" id="IPR033949">
    <property type="entry name" value="CobQ_GATase1"/>
</dbReference>
<dbReference type="GO" id="GO:0009236">
    <property type="term" value="P:cobalamin biosynthetic process"/>
    <property type="evidence" value="ECO:0007669"/>
    <property type="project" value="UniProtKB-UniRule"/>
</dbReference>
<dbReference type="InterPro" id="IPR027417">
    <property type="entry name" value="P-loop_NTPase"/>
</dbReference>
<sequence length="468" mass="53213">MMNKKLHNISIFGTSSDAGKSTITFVIAKILQDLGVSVAPFKAQNVSNNSHVCDDGSEIAIAQYFQAEVLGVKTSYHLNPVLLKSGRGSSASLIVEGKVVTNKDVREYYRDLDLLKPAVKRCFDYLDAKYDCVVCEGAGSPVELNLMDKDLSNIFIATEYNTKIILVADIEKGGVFASIWGVYNLLPEKLRKNVIGVIVNKFRGDLTLFDEGIRIIEEEFKIPVLGVLPYLPFNLGFEDSASLKNFVQQPRNKKLDIAVIAYPYMSNYNDFEPLIADDEVFVEFVSSNISLEKFDLVILPGSKLVIKDLKWLKESGLFEQIKNYEKDICAICGGYEMMFENLEDKYSLENEEAIKEEGFALIDDVITFEKEKILEKKTYDLFGEKIEGFEIHHGMCQNYPLSFEKQNFKGTFVHQIFDNNEFRTKYFKSIKADYIGFDFQEYKKQTVDNFISTLKAKLDVEHLIKSIS</sequence>
<feature type="active site" description="Nucleophile" evidence="4">
    <location>
        <position position="332"/>
    </location>
</feature>
<evidence type="ECO:0000256" key="2">
    <source>
        <dbReference type="ARBA" id="ARBA00022573"/>
    </source>
</evidence>
<evidence type="ECO:0000259" key="5">
    <source>
        <dbReference type="Pfam" id="PF01656"/>
    </source>
</evidence>
<organism evidence="7 8">
    <name type="scientific">Arcobacter ellisii</name>
    <dbReference type="NCBI Taxonomy" id="913109"/>
    <lineage>
        <taxon>Bacteria</taxon>
        <taxon>Pseudomonadati</taxon>
        <taxon>Campylobacterota</taxon>
        <taxon>Epsilonproteobacteria</taxon>
        <taxon>Campylobacterales</taxon>
        <taxon>Arcobacteraceae</taxon>
        <taxon>Arcobacter</taxon>
    </lineage>
</organism>
<dbReference type="InterPro" id="IPR029062">
    <property type="entry name" value="Class_I_gatase-like"/>
</dbReference>
<dbReference type="GO" id="GO:0003824">
    <property type="term" value="F:catalytic activity"/>
    <property type="evidence" value="ECO:0007669"/>
    <property type="project" value="InterPro"/>
</dbReference>
<dbReference type="Pfam" id="PF07685">
    <property type="entry name" value="GATase_3"/>
    <property type="match status" value="1"/>
</dbReference>
<dbReference type="PANTHER" id="PTHR21343">
    <property type="entry name" value="DETHIOBIOTIN SYNTHETASE"/>
    <property type="match status" value="1"/>
</dbReference>